<evidence type="ECO:0000256" key="11">
    <source>
        <dbReference type="ARBA" id="ARBA00022833"/>
    </source>
</evidence>
<evidence type="ECO:0000256" key="5">
    <source>
        <dbReference type="ARBA" id="ARBA00012251"/>
    </source>
</evidence>
<evidence type="ECO:0000259" key="15">
    <source>
        <dbReference type="PROSITE" id="PS51873"/>
    </source>
</evidence>
<dbReference type="OrthoDB" id="10009520at2759"/>
<keyword evidence="8" id="KW-0677">Repeat</keyword>
<dbReference type="EMBL" id="CACTIH010000023">
    <property type="protein sequence ID" value="CAA2935199.1"/>
    <property type="molecule type" value="Genomic_DNA"/>
</dbReference>
<name>A0A8S0PAY7_OLEEU</name>
<dbReference type="InterPro" id="IPR044066">
    <property type="entry name" value="TRIAD_supradom"/>
</dbReference>
<dbReference type="Pfam" id="PF13639">
    <property type="entry name" value="zf-RING_2"/>
    <property type="match status" value="1"/>
</dbReference>
<dbReference type="GO" id="GO:0016567">
    <property type="term" value="P:protein ubiquitination"/>
    <property type="evidence" value="ECO:0007669"/>
    <property type="project" value="InterPro"/>
</dbReference>
<keyword evidence="9 12" id="KW-0863">Zinc-finger</keyword>
<evidence type="ECO:0000256" key="1">
    <source>
        <dbReference type="ARBA" id="ARBA00001798"/>
    </source>
</evidence>
<dbReference type="GO" id="GO:0061630">
    <property type="term" value="F:ubiquitin protein ligase activity"/>
    <property type="evidence" value="ECO:0007669"/>
    <property type="project" value="UniProtKB-EC"/>
</dbReference>
<comment type="catalytic activity">
    <reaction evidence="1">
        <text>[E2 ubiquitin-conjugating enzyme]-S-ubiquitinyl-L-cysteine + [acceptor protein]-L-lysine = [E2 ubiquitin-conjugating enzyme]-L-cysteine + [acceptor protein]-N(6)-ubiquitinyl-L-lysine.</text>
        <dbReference type="EC" id="2.3.2.31"/>
    </reaction>
</comment>
<protein>
    <recommendedName>
        <fullName evidence="5">RBR-type E3 ubiquitin transferase</fullName>
        <ecNumber evidence="5">2.3.2.31</ecNumber>
    </recommendedName>
</protein>
<feature type="domain" description="RING-type" evidence="15">
    <location>
        <begin position="46"/>
        <end position="250"/>
    </location>
</feature>
<evidence type="ECO:0000256" key="6">
    <source>
        <dbReference type="ARBA" id="ARBA00022679"/>
    </source>
</evidence>
<dbReference type="SUPFAM" id="SSF57850">
    <property type="entry name" value="RING/U-box"/>
    <property type="match status" value="3"/>
</dbReference>
<keyword evidence="17" id="KW-1185">Reference proteome</keyword>
<evidence type="ECO:0000256" key="3">
    <source>
        <dbReference type="ARBA" id="ARBA00003976"/>
    </source>
</evidence>
<dbReference type="Proteomes" id="UP000594638">
    <property type="component" value="Unassembled WGS sequence"/>
</dbReference>
<proteinExistence type="inferred from homology"/>
<dbReference type="PANTHER" id="PTHR11685">
    <property type="entry name" value="RBR FAMILY RING FINGER AND IBR DOMAIN-CONTAINING"/>
    <property type="match status" value="1"/>
</dbReference>
<dbReference type="Gramene" id="OE9A050276T1">
    <property type="protein sequence ID" value="OE9A050276C1"/>
    <property type="gene ID" value="OE9A050276"/>
</dbReference>
<dbReference type="EC" id="2.3.2.31" evidence="5"/>
<dbReference type="FunFam" id="3.30.40.10:FF:000230">
    <property type="entry name" value="RBR-type E3 ubiquitin transferase"/>
    <property type="match status" value="1"/>
</dbReference>
<keyword evidence="16" id="KW-0436">Ligase</keyword>
<gene>
    <name evidence="16" type="ORF">OLEA9_A050276</name>
</gene>
<feature type="domain" description="RING-type" evidence="14">
    <location>
        <begin position="50"/>
        <end position="95"/>
    </location>
</feature>
<feature type="region of interest" description="Disordered" evidence="13">
    <location>
        <begin position="18"/>
        <end position="43"/>
    </location>
</feature>
<sequence>MAREPNDLSWHDLFLHSTSSDSEYEPESEPVSESEPVTDSESEREHSQICGICLEPKEVDQMFTIVSCNHIFCTDCIIKHIETKIQENSSTVSCPGLDCKGILEPDACRSVIPKHVLTAWDGLICESMIMDSQKFYCPFKNCSAMLVKDSNEVIRESECPICRRLFCAQCRTPWHSGIECAEFQSLNEDEREREDLMLRNLAEANNWKRCPRCKFYVEKNEGCLHMTCRCAFQFCYACGATWSSNHGGCQ</sequence>
<evidence type="ECO:0000256" key="8">
    <source>
        <dbReference type="ARBA" id="ARBA00022737"/>
    </source>
</evidence>
<dbReference type="AlphaFoldDB" id="A0A8S0PAY7"/>
<keyword evidence="6" id="KW-0808">Transferase</keyword>
<organism evidence="16 17">
    <name type="scientific">Olea europaea subsp. europaea</name>
    <dbReference type="NCBI Taxonomy" id="158383"/>
    <lineage>
        <taxon>Eukaryota</taxon>
        <taxon>Viridiplantae</taxon>
        <taxon>Streptophyta</taxon>
        <taxon>Embryophyta</taxon>
        <taxon>Tracheophyta</taxon>
        <taxon>Spermatophyta</taxon>
        <taxon>Magnoliopsida</taxon>
        <taxon>eudicotyledons</taxon>
        <taxon>Gunneridae</taxon>
        <taxon>Pentapetalae</taxon>
        <taxon>asterids</taxon>
        <taxon>lamiids</taxon>
        <taxon>Lamiales</taxon>
        <taxon>Oleaceae</taxon>
        <taxon>Oleeae</taxon>
        <taxon>Olea</taxon>
    </lineage>
</organism>
<keyword evidence="10" id="KW-0833">Ubl conjugation pathway</keyword>
<dbReference type="InterPro" id="IPR002867">
    <property type="entry name" value="IBR_dom"/>
</dbReference>
<dbReference type="PROSITE" id="PS50089">
    <property type="entry name" value="ZF_RING_2"/>
    <property type="match status" value="1"/>
</dbReference>
<evidence type="ECO:0000256" key="4">
    <source>
        <dbReference type="ARBA" id="ARBA00005884"/>
    </source>
</evidence>
<evidence type="ECO:0000256" key="12">
    <source>
        <dbReference type="PROSITE-ProRule" id="PRU00175"/>
    </source>
</evidence>
<dbReference type="InterPro" id="IPR013083">
    <property type="entry name" value="Znf_RING/FYVE/PHD"/>
</dbReference>
<evidence type="ECO:0000256" key="2">
    <source>
        <dbReference type="ARBA" id="ARBA00001947"/>
    </source>
</evidence>
<dbReference type="InterPro" id="IPR017907">
    <property type="entry name" value="Znf_RING_CS"/>
</dbReference>
<dbReference type="PROSITE" id="PS00518">
    <property type="entry name" value="ZF_RING_1"/>
    <property type="match status" value="1"/>
</dbReference>
<dbReference type="PROSITE" id="PS51873">
    <property type="entry name" value="TRIAD"/>
    <property type="match status" value="1"/>
</dbReference>
<dbReference type="CDD" id="cd22584">
    <property type="entry name" value="Rcat_RBR_unk"/>
    <property type="match status" value="1"/>
</dbReference>
<dbReference type="Pfam" id="PF01485">
    <property type="entry name" value="IBR"/>
    <property type="match status" value="2"/>
</dbReference>
<dbReference type="InterPro" id="IPR001841">
    <property type="entry name" value="Znf_RING"/>
</dbReference>
<evidence type="ECO:0000256" key="7">
    <source>
        <dbReference type="ARBA" id="ARBA00022723"/>
    </source>
</evidence>
<evidence type="ECO:0000256" key="9">
    <source>
        <dbReference type="ARBA" id="ARBA00022771"/>
    </source>
</evidence>
<dbReference type="Gene3D" id="3.30.40.10">
    <property type="entry name" value="Zinc/RING finger domain, C3HC4 (zinc finger)"/>
    <property type="match status" value="1"/>
</dbReference>
<dbReference type="SMART" id="SM00647">
    <property type="entry name" value="IBR"/>
    <property type="match status" value="2"/>
</dbReference>
<dbReference type="GO" id="GO:0008270">
    <property type="term" value="F:zinc ion binding"/>
    <property type="evidence" value="ECO:0007669"/>
    <property type="project" value="UniProtKB-KW"/>
</dbReference>
<evidence type="ECO:0000256" key="13">
    <source>
        <dbReference type="SAM" id="MobiDB-lite"/>
    </source>
</evidence>
<evidence type="ECO:0000259" key="14">
    <source>
        <dbReference type="PROSITE" id="PS50089"/>
    </source>
</evidence>
<evidence type="ECO:0000256" key="10">
    <source>
        <dbReference type="ARBA" id="ARBA00022786"/>
    </source>
</evidence>
<feature type="compositionally biased region" description="Acidic residues" evidence="13">
    <location>
        <begin position="22"/>
        <end position="40"/>
    </location>
</feature>
<comment type="function">
    <text evidence="3">Might act as an E3 ubiquitin-protein ligase, or as part of E3 complex, which accepts ubiquitin from specific E2 ubiquitin-conjugating enzymes and then transfers it to substrates.</text>
</comment>
<comment type="caution">
    <text evidence="16">The sequence shown here is derived from an EMBL/GenBank/DDBJ whole genome shotgun (WGS) entry which is preliminary data.</text>
</comment>
<accession>A0A8S0PAY7</accession>
<reference evidence="16 17" key="1">
    <citation type="submission" date="2019-12" db="EMBL/GenBank/DDBJ databases">
        <authorList>
            <person name="Alioto T."/>
            <person name="Alioto T."/>
            <person name="Gomez Garrido J."/>
        </authorList>
    </citation>
    <scope>NUCLEOTIDE SEQUENCE [LARGE SCALE GENOMIC DNA]</scope>
</reference>
<dbReference type="GO" id="GO:0016874">
    <property type="term" value="F:ligase activity"/>
    <property type="evidence" value="ECO:0007669"/>
    <property type="project" value="UniProtKB-KW"/>
</dbReference>
<comment type="cofactor">
    <cofactor evidence="2">
        <name>Zn(2+)</name>
        <dbReference type="ChEBI" id="CHEBI:29105"/>
    </cofactor>
</comment>
<dbReference type="FunFam" id="1.20.120.1750:FF:000018">
    <property type="entry name" value="RBR-type E3 ubiquitin transferase"/>
    <property type="match status" value="1"/>
</dbReference>
<evidence type="ECO:0000313" key="16">
    <source>
        <dbReference type="EMBL" id="CAA2935199.1"/>
    </source>
</evidence>
<keyword evidence="11" id="KW-0862">Zinc</keyword>
<dbReference type="Gene3D" id="1.20.120.1750">
    <property type="match status" value="1"/>
</dbReference>
<evidence type="ECO:0000313" key="17">
    <source>
        <dbReference type="Proteomes" id="UP000594638"/>
    </source>
</evidence>
<dbReference type="InterPro" id="IPR031127">
    <property type="entry name" value="E3_UB_ligase_RBR"/>
</dbReference>
<comment type="similarity">
    <text evidence="4">Belongs to the RBR family. Ariadne subfamily.</text>
</comment>
<keyword evidence="7" id="KW-0479">Metal-binding</keyword>
<dbReference type="CDD" id="cd22582">
    <property type="entry name" value="BRcat_RBR_unk"/>
    <property type="match status" value="1"/>
</dbReference>